<proteinExistence type="predicted"/>
<gene>
    <name evidence="2" type="ORF">JOF46_002268</name>
</gene>
<evidence type="ECO:0000313" key="2">
    <source>
        <dbReference type="EMBL" id="MBP2374356.1"/>
    </source>
</evidence>
<comment type="caution">
    <text evidence="2">The sequence shown here is derived from an EMBL/GenBank/DDBJ whole genome shotgun (WGS) entry which is preliminary data.</text>
</comment>
<feature type="region of interest" description="Disordered" evidence="1">
    <location>
        <begin position="135"/>
        <end position="159"/>
    </location>
</feature>
<sequence>MKKSFGKRTSQSLLRSAPDIPPALELSVHPSRVPTDEAPTCDSCGSSDFLVYEHVELRLDRRRVQPPCWDVEFWCGQCESFYGMLTTQVPDDRQAVRLASENPRYVRYPDAAPDSAAEAWAGTKVSRDARRQIPGLEDAVPSVSVHPGPSADRLSGAYE</sequence>
<reference evidence="2 3" key="1">
    <citation type="submission" date="2021-03" db="EMBL/GenBank/DDBJ databases">
        <title>Sequencing the genomes of 1000 actinobacteria strains.</title>
        <authorList>
            <person name="Klenk H.-P."/>
        </authorList>
    </citation>
    <scope>NUCLEOTIDE SEQUENCE [LARGE SCALE GENOMIC DNA]</scope>
    <source>
        <strain evidence="2 3">DSM 15454</strain>
    </source>
</reference>
<accession>A0ABS4WDS0</accession>
<dbReference type="EMBL" id="JAGIOE010000001">
    <property type="protein sequence ID" value="MBP2374356.1"/>
    <property type="molecule type" value="Genomic_DNA"/>
</dbReference>
<evidence type="ECO:0000313" key="3">
    <source>
        <dbReference type="Proteomes" id="UP000766570"/>
    </source>
</evidence>
<organism evidence="2 3">
    <name type="scientific">Paeniglutamicibacter psychrophenolicus</name>
    <dbReference type="NCBI Taxonomy" id="257454"/>
    <lineage>
        <taxon>Bacteria</taxon>
        <taxon>Bacillati</taxon>
        <taxon>Actinomycetota</taxon>
        <taxon>Actinomycetes</taxon>
        <taxon>Micrococcales</taxon>
        <taxon>Micrococcaceae</taxon>
        <taxon>Paeniglutamicibacter</taxon>
    </lineage>
</organism>
<name>A0ABS4WDS0_9MICC</name>
<evidence type="ECO:0000256" key="1">
    <source>
        <dbReference type="SAM" id="MobiDB-lite"/>
    </source>
</evidence>
<protein>
    <submittedName>
        <fullName evidence="2">Uncharacterized protein</fullName>
    </submittedName>
</protein>
<keyword evidence="3" id="KW-1185">Reference proteome</keyword>
<dbReference type="Proteomes" id="UP000766570">
    <property type="component" value="Unassembled WGS sequence"/>
</dbReference>
<feature type="region of interest" description="Disordered" evidence="1">
    <location>
        <begin position="1"/>
        <end position="39"/>
    </location>
</feature>
<dbReference type="RefSeq" id="WP_209907385.1">
    <property type="nucleotide sequence ID" value="NZ_JAGIOE010000001.1"/>
</dbReference>